<dbReference type="GO" id="GO:1901135">
    <property type="term" value="P:carbohydrate derivative metabolic process"/>
    <property type="evidence" value="ECO:0007669"/>
    <property type="project" value="InterPro"/>
</dbReference>
<accession>A0A178IIK7</accession>
<dbReference type="OrthoDB" id="9781311at2"/>
<feature type="domain" description="SIS" evidence="1">
    <location>
        <begin position="31"/>
        <end position="205"/>
    </location>
</feature>
<name>A0A178IIK7_9BACT</name>
<dbReference type="PANTHER" id="PTHR30390">
    <property type="entry name" value="SEDOHEPTULOSE 7-PHOSPHATE ISOMERASE / DNAA INITIATOR-ASSOCIATING FACTOR FOR REPLICATION INITIATION"/>
    <property type="match status" value="1"/>
</dbReference>
<dbReference type="Pfam" id="PF01380">
    <property type="entry name" value="SIS"/>
    <property type="match status" value="1"/>
</dbReference>
<dbReference type="PROSITE" id="PS51464">
    <property type="entry name" value="SIS"/>
    <property type="match status" value="1"/>
</dbReference>
<dbReference type="GO" id="GO:0016853">
    <property type="term" value="F:isomerase activity"/>
    <property type="evidence" value="ECO:0007669"/>
    <property type="project" value="UniProtKB-KW"/>
</dbReference>
<dbReference type="InterPro" id="IPR050099">
    <property type="entry name" value="SIS_GmhA/DiaA_subfam"/>
</dbReference>
<dbReference type="Pfam" id="PF13580">
    <property type="entry name" value="SIS_2"/>
    <property type="match status" value="1"/>
</dbReference>
<dbReference type="STRING" id="1184151.AW736_12320"/>
<dbReference type="SUPFAM" id="SSF53697">
    <property type="entry name" value="SIS domain"/>
    <property type="match status" value="1"/>
</dbReference>
<dbReference type="InterPro" id="IPR035461">
    <property type="entry name" value="GmhA/DiaA"/>
</dbReference>
<evidence type="ECO:0000313" key="2">
    <source>
        <dbReference type="EMBL" id="OAM89598.1"/>
    </source>
</evidence>
<sequence>MTEQHYRDDLFSRRPVLEACRAQILQARDALLACYRAGGKLLLCGNGGSAADCDHISGELLKGFMGKRPLLPAEREGLSPELAGKLQRGLPAIPLTNFPALGTAFTNDVDPLLIYAQLVNALGRPGDVLIGISTSGNAKNVCAAAEVARARKLPVIALTGRGGGALRQLADICINVPADETYLIQELHLPVYHYLCQAIEAELFG</sequence>
<dbReference type="InterPro" id="IPR001347">
    <property type="entry name" value="SIS_dom"/>
</dbReference>
<keyword evidence="3" id="KW-1185">Reference proteome</keyword>
<dbReference type="InterPro" id="IPR046348">
    <property type="entry name" value="SIS_dom_sf"/>
</dbReference>
<dbReference type="AlphaFoldDB" id="A0A178IIK7"/>
<dbReference type="GO" id="GO:0097367">
    <property type="term" value="F:carbohydrate derivative binding"/>
    <property type="evidence" value="ECO:0007669"/>
    <property type="project" value="InterPro"/>
</dbReference>
<gene>
    <name evidence="2" type="ORF">AW736_12320</name>
</gene>
<keyword evidence="2" id="KW-0413">Isomerase</keyword>
<proteinExistence type="predicted"/>
<reference evidence="2 3" key="1">
    <citation type="submission" date="2016-01" db="EMBL/GenBank/DDBJ databases">
        <title>High potential of lignocellulose degradation of a new Verrucomicrobia species.</title>
        <authorList>
            <person name="Wang Y."/>
            <person name="Shi Y."/>
            <person name="Qiu Z."/>
            <person name="Liu S."/>
            <person name="Yang H."/>
        </authorList>
    </citation>
    <scope>NUCLEOTIDE SEQUENCE [LARGE SCALE GENOMIC DNA]</scope>
    <source>
        <strain evidence="2 3">TSB47</strain>
    </source>
</reference>
<dbReference type="CDD" id="cd05006">
    <property type="entry name" value="SIS_GmhA"/>
    <property type="match status" value="1"/>
</dbReference>
<protein>
    <submittedName>
        <fullName evidence="2">Phosphoheptose isomerase</fullName>
    </submittedName>
</protein>
<evidence type="ECO:0000259" key="1">
    <source>
        <dbReference type="PROSITE" id="PS51464"/>
    </source>
</evidence>
<comment type="caution">
    <text evidence="2">The sequence shown here is derived from an EMBL/GenBank/DDBJ whole genome shotgun (WGS) entry which is preliminary data.</text>
</comment>
<evidence type="ECO:0000313" key="3">
    <source>
        <dbReference type="Proteomes" id="UP000078486"/>
    </source>
</evidence>
<dbReference type="RefSeq" id="WP_068770531.1">
    <property type="nucleotide sequence ID" value="NZ_CP109796.1"/>
</dbReference>
<dbReference type="Proteomes" id="UP000078486">
    <property type="component" value="Unassembled WGS sequence"/>
</dbReference>
<organism evidence="2 3">
    <name type="scientific">Termitidicoccus mucosus</name>
    <dbReference type="NCBI Taxonomy" id="1184151"/>
    <lineage>
        <taxon>Bacteria</taxon>
        <taxon>Pseudomonadati</taxon>
        <taxon>Verrucomicrobiota</taxon>
        <taxon>Opitutia</taxon>
        <taxon>Opitutales</taxon>
        <taxon>Opitutaceae</taxon>
        <taxon>Termitidicoccus</taxon>
    </lineage>
</organism>
<dbReference type="Gene3D" id="3.40.50.10490">
    <property type="entry name" value="Glucose-6-phosphate isomerase like protein, domain 1"/>
    <property type="match status" value="1"/>
</dbReference>
<dbReference type="EMBL" id="LRRQ01000086">
    <property type="protein sequence ID" value="OAM89598.1"/>
    <property type="molecule type" value="Genomic_DNA"/>
</dbReference>